<organism evidence="1 2">
    <name type="scientific">Phytophthora citrophthora</name>
    <dbReference type="NCBI Taxonomy" id="4793"/>
    <lineage>
        <taxon>Eukaryota</taxon>
        <taxon>Sar</taxon>
        <taxon>Stramenopiles</taxon>
        <taxon>Oomycota</taxon>
        <taxon>Peronosporomycetes</taxon>
        <taxon>Peronosporales</taxon>
        <taxon>Peronosporaceae</taxon>
        <taxon>Phytophthora</taxon>
    </lineage>
</organism>
<comment type="caution">
    <text evidence="1">The sequence shown here is derived from an EMBL/GenBank/DDBJ whole genome shotgun (WGS) entry which is preliminary data.</text>
</comment>
<protein>
    <submittedName>
        <fullName evidence="1">Uncharacterized protein</fullName>
    </submittedName>
</protein>
<accession>A0AAD9GC46</accession>
<keyword evidence="2" id="KW-1185">Reference proteome</keyword>
<dbReference type="Proteomes" id="UP001259832">
    <property type="component" value="Unassembled WGS sequence"/>
</dbReference>
<dbReference type="AlphaFoldDB" id="A0AAD9GC46"/>
<evidence type="ECO:0000313" key="2">
    <source>
        <dbReference type="Proteomes" id="UP001259832"/>
    </source>
</evidence>
<evidence type="ECO:0000313" key="1">
    <source>
        <dbReference type="EMBL" id="KAK1935629.1"/>
    </source>
</evidence>
<sequence length="185" mass="21520">MGCYNSKPDEIPQAQHQTKLLYRSTWRVDRVNRLYGACRHGNTVVIIQPGRSPIKPYIRVPEGTYALVQYQGRDTDYIKPDGTRTPVWPPWMHFASLFTQVSQLVTKQYIVFDTPVKGCKMSLILRDEAKGEDPVLCVDLCTNWDQTALKSSYELLKMKLYVLWLAMSSTRMCINYVMERYVRDL</sequence>
<name>A0AAD9GC46_9STRA</name>
<gene>
    <name evidence="1" type="ORF">P3T76_010324</name>
</gene>
<reference evidence="1" key="1">
    <citation type="submission" date="2023-08" db="EMBL/GenBank/DDBJ databases">
        <title>Reference Genome Resource for the Citrus Pathogen Phytophthora citrophthora.</title>
        <authorList>
            <person name="Moller H."/>
            <person name="Coetzee B."/>
            <person name="Rose L.J."/>
            <person name="Van Niekerk J.M."/>
        </authorList>
    </citation>
    <scope>NUCLEOTIDE SEQUENCE</scope>
    <source>
        <strain evidence="1">STE-U-9442</strain>
    </source>
</reference>
<proteinExistence type="predicted"/>
<dbReference type="EMBL" id="JASMQC010000022">
    <property type="protein sequence ID" value="KAK1935629.1"/>
    <property type="molecule type" value="Genomic_DNA"/>
</dbReference>